<gene>
    <name evidence="1" type="ORF">FSZ31_11960</name>
</gene>
<accession>A0A5C6U685</accession>
<dbReference type="OrthoDB" id="223018at204457"/>
<dbReference type="AlphaFoldDB" id="A0A5C6U685"/>
<dbReference type="Proteomes" id="UP000321129">
    <property type="component" value="Unassembled WGS sequence"/>
</dbReference>
<name>A0A5C6U685_9SPHN</name>
<sequence length="59" mass="6431">MTKLDNTKFYIFDKSQETALRGGLLDDIKTAGPVVPTDCGPMVRIEDEADAAFLEKALA</sequence>
<evidence type="ECO:0000313" key="1">
    <source>
        <dbReference type="EMBL" id="TXC68377.1"/>
    </source>
</evidence>
<reference evidence="1 2" key="1">
    <citation type="submission" date="2019-08" db="EMBL/GenBank/DDBJ databases">
        <title>Sphingorhabdus soil sp. nov., isolated from arctic soil.</title>
        <authorList>
            <person name="Liu Y."/>
        </authorList>
    </citation>
    <scope>NUCLEOTIDE SEQUENCE [LARGE SCALE GENOMIC DNA]</scope>
    <source>
        <strain evidence="1 2">D-2Q-5-6</strain>
    </source>
</reference>
<organism evidence="1 2">
    <name type="scientific">Flavisphingopyxis soli</name>
    <dbReference type="NCBI Taxonomy" id="2601267"/>
    <lineage>
        <taxon>Bacteria</taxon>
        <taxon>Pseudomonadati</taxon>
        <taxon>Pseudomonadota</taxon>
        <taxon>Alphaproteobacteria</taxon>
        <taxon>Sphingomonadales</taxon>
        <taxon>Sphingopyxidaceae</taxon>
        <taxon>Flavisphingopyxis</taxon>
    </lineage>
</organism>
<proteinExistence type="predicted"/>
<dbReference type="RefSeq" id="WP_147123613.1">
    <property type="nucleotide sequence ID" value="NZ_VOPY01000003.1"/>
</dbReference>
<comment type="caution">
    <text evidence="1">The sequence shown here is derived from an EMBL/GenBank/DDBJ whole genome shotgun (WGS) entry which is preliminary data.</text>
</comment>
<protein>
    <submittedName>
        <fullName evidence="1">Uncharacterized protein</fullName>
    </submittedName>
</protein>
<keyword evidence="2" id="KW-1185">Reference proteome</keyword>
<dbReference type="EMBL" id="VOPY01000003">
    <property type="protein sequence ID" value="TXC68377.1"/>
    <property type="molecule type" value="Genomic_DNA"/>
</dbReference>
<evidence type="ECO:0000313" key="2">
    <source>
        <dbReference type="Proteomes" id="UP000321129"/>
    </source>
</evidence>